<dbReference type="PANTHER" id="PTHR33958">
    <property type="entry name" value="PROTEIN C8ORF37"/>
    <property type="match status" value="1"/>
</dbReference>
<dbReference type="EMBL" id="AYCK01014961">
    <property type="status" value="NOT_ANNOTATED_CDS"/>
    <property type="molecule type" value="Genomic_DNA"/>
</dbReference>
<dbReference type="Ensembl" id="ENSPFOT00000025408.1">
    <property type="protein sequence ID" value="ENSPFOP00000022810.1"/>
    <property type="gene ID" value="ENSPFOG00000003198.2"/>
</dbReference>
<dbReference type="AlphaFoldDB" id="A0A096LUG9"/>
<reference evidence="6" key="2">
    <citation type="submission" date="2025-08" db="UniProtKB">
        <authorList>
            <consortium name="Ensembl"/>
        </authorList>
    </citation>
    <scope>IDENTIFICATION</scope>
</reference>
<keyword evidence="3" id="KW-0963">Cytoplasm</keyword>
<dbReference type="GeneTree" id="ENSGT00390000006173"/>
<dbReference type="Pfam" id="PF14996">
    <property type="entry name" value="RMP"/>
    <property type="match status" value="1"/>
</dbReference>
<evidence type="ECO:0000256" key="2">
    <source>
        <dbReference type="ARBA" id="ARBA00004496"/>
    </source>
</evidence>
<evidence type="ECO:0000256" key="4">
    <source>
        <dbReference type="ARBA" id="ARBA00024819"/>
    </source>
</evidence>
<protein>
    <recommendedName>
        <fullName evidence="5">Cilia- and flagella-associated protein 418</fullName>
    </recommendedName>
</protein>
<comment type="subcellular location">
    <subcellularLocation>
        <location evidence="2">Cytoplasm</location>
    </subcellularLocation>
    <subcellularLocation>
        <location evidence="1">Photoreceptor inner segment</location>
    </subcellularLocation>
</comment>
<dbReference type="OMA" id="AHGKRCC"/>
<dbReference type="GO" id="GO:0001917">
    <property type="term" value="C:photoreceptor inner segment"/>
    <property type="evidence" value="ECO:0007669"/>
    <property type="project" value="UniProtKB-SubCell"/>
</dbReference>
<evidence type="ECO:0000313" key="7">
    <source>
        <dbReference type="Proteomes" id="UP000028760"/>
    </source>
</evidence>
<reference evidence="7" key="1">
    <citation type="submission" date="2013-10" db="EMBL/GenBank/DDBJ databases">
        <authorList>
            <person name="Schartl M."/>
            <person name="Warren W."/>
        </authorList>
    </citation>
    <scope>NUCLEOTIDE SEQUENCE [LARGE SCALE GENOMIC DNA]</scope>
    <source>
        <strain evidence="7">female</strain>
    </source>
</reference>
<evidence type="ECO:0000313" key="6">
    <source>
        <dbReference type="Ensembl" id="ENSPFOP00000022810.1"/>
    </source>
</evidence>
<proteinExistence type="predicted"/>
<dbReference type="PANTHER" id="PTHR33958:SF1">
    <property type="entry name" value="CILIA- AND FLAGELLA-ASSOCIATED PROTEIN 418"/>
    <property type="match status" value="1"/>
</dbReference>
<evidence type="ECO:0000256" key="3">
    <source>
        <dbReference type="ARBA" id="ARBA00022490"/>
    </source>
</evidence>
<dbReference type="GO" id="GO:0005829">
    <property type="term" value="C:cytosol"/>
    <property type="evidence" value="ECO:0007669"/>
    <property type="project" value="TreeGrafter"/>
</dbReference>
<reference evidence="6" key="3">
    <citation type="submission" date="2025-09" db="UniProtKB">
        <authorList>
            <consortium name="Ensembl"/>
        </authorList>
    </citation>
    <scope>IDENTIFICATION</scope>
</reference>
<keyword evidence="7" id="KW-1185">Reference proteome</keyword>
<evidence type="ECO:0000256" key="1">
    <source>
        <dbReference type="ARBA" id="ARBA00004437"/>
    </source>
</evidence>
<name>A0A096LUG9_POEFO</name>
<organism evidence="6 7">
    <name type="scientific">Poecilia formosa</name>
    <name type="common">Amazon molly</name>
    <name type="synonym">Limia formosa</name>
    <dbReference type="NCBI Taxonomy" id="48698"/>
    <lineage>
        <taxon>Eukaryota</taxon>
        <taxon>Metazoa</taxon>
        <taxon>Chordata</taxon>
        <taxon>Craniata</taxon>
        <taxon>Vertebrata</taxon>
        <taxon>Euteleostomi</taxon>
        <taxon>Actinopterygii</taxon>
        <taxon>Neopterygii</taxon>
        <taxon>Teleostei</taxon>
        <taxon>Neoteleostei</taxon>
        <taxon>Acanthomorphata</taxon>
        <taxon>Ovalentaria</taxon>
        <taxon>Atherinomorphae</taxon>
        <taxon>Cyprinodontiformes</taxon>
        <taxon>Poeciliidae</taxon>
        <taxon>Poeciliinae</taxon>
        <taxon>Poecilia</taxon>
    </lineage>
</organism>
<comment type="function">
    <text evidence="4">May be involved in photoreceptor outer segment disk morphogenesis.</text>
</comment>
<dbReference type="Proteomes" id="UP000028760">
    <property type="component" value="Unassembled WGS sequence"/>
</dbReference>
<evidence type="ECO:0000256" key="5">
    <source>
        <dbReference type="ARBA" id="ARBA00026215"/>
    </source>
</evidence>
<dbReference type="InterPro" id="IPR029239">
    <property type="entry name" value="CFAP418"/>
</dbReference>
<sequence>MDDDDLDELLDEVEKKFCSKASAASSGVRRSKDENKQEKWRNLHSYQAFPFLSDIDALLEELLEDDYDSSPQSKVSSFSGEQAEKKLSSQSAGRKCCPVFIGGSSVTNGVGTATSKRNRSCDQLRCNSCDFRVLMFDDSEWDPSCDYLFLRNNVPDRHKLQAKLKKRKGLRAYACQCNWFSSSETTDLRNQPQLRW</sequence>
<accession>A0A096LUG9</accession>